<feature type="signal peptide" evidence="7">
    <location>
        <begin position="1"/>
        <end position="23"/>
    </location>
</feature>
<keyword evidence="4" id="KW-0399">Innate immunity</keyword>
<keyword evidence="6" id="KW-0044">Antibiotic</keyword>
<reference evidence="8" key="7">
    <citation type="submission" date="2006-08" db="EMBL/GenBank/DDBJ databases">
        <authorList>
            <person name="Celniker S."/>
            <person name="Carlson J."/>
            <person name="Wan K."/>
            <person name="Frise E."/>
            <person name="Hoskins R."/>
            <person name="Park S."/>
            <person name="Svirskas R."/>
            <person name="Rubin G."/>
        </authorList>
    </citation>
    <scope>NUCLEOTIDE SEQUENCE</scope>
</reference>
<dbReference type="Proteomes" id="UP000000803">
    <property type="component" value="Chromosome 3R"/>
</dbReference>
<reference evidence="11" key="4">
    <citation type="journal article" date="2002" name="Genome Biol.">
        <title>The transposable elements of the Drosophila melanogaster euchromatin: a genomics perspective.</title>
        <authorList>
            <person name="Kaminker J.S."/>
            <person name="Bergman C.M."/>
            <person name="Kronmiller B."/>
            <person name="Carlson J."/>
            <person name="Svirskas R."/>
            <person name="Patel S."/>
            <person name="Frise E."/>
            <person name="Wheeler D.A."/>
            <person name="Lewis S.E."/>
            <person name="Rubin G.M."/>
            <person name="Ashburner M."/>
            <person name="Celniker S.E."/>
        </authorList>
    </citation>
    <scope>NUCLEOTIDE SEQUENCE [LARGE SCALE GENOMIC DNA]</scope>
    <source>
        <strain evidence="11">Berkeley</strain>
    </source>
</reference>
<keyword evidence="5" id="KW-0391">Immunity</keyword>
<dbReference type="RefSeq" id="NP_524587.1">
    <property type="nucleotide sequence ID" value="NM_079848.3"/>
</dbReference>
<evidence type="ECO:0000256" key="4">
    <source>
        <dbReference type="ARBA" id="ARBA00022588"/>
    </source>
</evidence>
<dbReference type="OMA" id="VIHNVAK"/>
<keyword evidence="7" id="KW-0732">Signal</keyword>
<evidence type="ECO:0000313" key="11">
    <source>
        <dbReference type="Proteomes" id="UP000000803"/>
    </source>
</evidence>
<reference evidence="8 11" key="5">
    <citation type="journal article" date="2002" name="Genome Biol.">
        <title>Heterochromatic sequences in a Drosophila whole-genome shotgun assembly.</title>
        <authorList>
            <person name="Hoskins R.A."/>
            <person name="Smith C.D."/>
            <person name="Carlson J.W."/>
            <person name="Carvalho A.B."/>
            <person name="Halpern A."/>
            <person name="Kaminker J.S."/>
            <person name="Kennedy C."/>
            <person name="Mungall C.J."/>
            <person name="Sullivan B.A."/>
            <person name="Sutton G.G."/>
            <person name="Yasuhara J.C."/>
            <person name="Wakimoto B.T."/>
            <person name="Myers E.W."/>
            <person name="Celniker S.E."/>
            <person name="Rubin G.M."/>
            <person name="Karpen G.H."/>
        </authorList>
    </citation>
    <scope>NUCLEOTIDE SEQUENCE [LARGE SCALE GENOMIC DNA]</scope>
    <source>
        <strain evidence="11">Berkeley</strain>
    </source>
</reference>
<dbReference type="FlyBase" id="FBgn0000094">
    <property type="gene designation" value="Anp"/>
</dbReference>
<dbReference type="ExpressionAtlas" id="A0A0B4LHV6">
    <property type="expression patterns" value="baseline and differential"/>
</dbReference>
<dbReference type="GO" id="GO:0019731">
    <property type="term" value="P:antibacterial humoral response"/>
    <property type="evidence" value="ECO:0007669"/>
    <property type="project" value="InterPro"/>
</dbReference>
<reference evidence="8" key="10">
    <citation type="journal article" date="2015" name="G3 (Bethesda)">
        <title>Gene Model Annotations for Drosophila melanogaster: Impact of High-Throughput Data.</title>
        <authorList>
            <consortium name="FlyBase Consortium"/>
            <person name="Matthews B.B."/>
            <person name="Dos Santos G."/>
            <person name="Crosby M.A."/>
            <person name="Emmert D.B."/>
            <person name="St Pierre S.E."/>
            <person name="Gramates L.S."/>
            <person name="Zhou P."/>
            <person name="Schroeder A.J."/>
            <person name="Falls K."/>
            <person name="Strelets V."/>
            <person name="Russo S.M."/>
            <person name="Gelbart W.M."/>
            <person name="null"/>
        </authorList>
    </citation>
    <scope>NUCLEOTIDE SEQUENCE</scope>
</reference>
<gene>
    <name evidence="8 10" type="primary">Anp</name>
    <name evidence="8" type="synonym">And</name>
    <name evidence="8" type="synonym">andropin</name>
    <name evidence="8" type="synonym">CEC</name>
    <name evidence="8" type="synonym">Cec</name>
    <name evidence="8" type="synonym">Dmel\CG1361</name>
    <name evidence="8" type="synonym">k-9</name>
    <name evidence="8 10" type="ORF">CG1361</name>
    <name evidence="8" type="ORF">Dmel_CG1361</name>
</gene>
<dbReference type="DNASU" id="43595"/>
<evidence type="ECO:0000313" key="10">
    <source>
        <dbReference type="FlyBase" id="FBgn0000094"/>
    </source>
</evidence>
<evidence type="ECO:0000256" key="6">
    <source>
        <dbReference type="ARBA" id="ARBA00023022"/>
    </source>
</evidence>
<accession>A0A0B4LHV6</accession>
<reference evidence="8 11" key="6">
    <citation type="journal article" date="2005" name="PLoS Comput. Biol.">
        <title>Combined evidence annotation of transposable elements in genome sequences.</title>
        <authorList>
            <person name="Quesneville H."/>
            <person name="Bergman C.M."/>
            <person name="Andrieu O."/>
            <person name="Autard D."/>
            <person name="Nouaud D."/>
            <person name="Ashburner M."/>
            <person name="Anxolabehere D."/>
        </authorList>
    </citation>
    <scope>NUCLEOTIDE SEQUENCE [LARGE SCALE GENOMIC DNA]</scope>
    <source>
        <strain evidence="11">Berkeley</strain>
    </source>
</reference>
<dbReference type="GO" id="GO:0050830">
    <property type="term" value="P:defense response to Gram-positive bacterium"/>
    <property type="evidence" value="ECO:0007669"/>
    <property type="project" value="UniProtKB-ARBA"/>
</dbReference>
<evidence type="ECO:0000256" key="7">
    <source>
        <dbReference type="SAM" id="SignalP"/>
    </source>
</evidence>
<dbReference type="Bgee" id="FBgn0000094">
    <property type="expression patterns" value="Expressed in spermatid in male reproductive gland and 42 other cell types or tissues"/>
</dbReference>
<proteinExistence type="evidence at transcript level"/>
<keyword evidence="11" id="KW-1185">Reference proteome</keyword>
<dbReference type="KEGG" id="dme:Dmel_CG1361"/>
<dbReference type="CTD" id="43595"/>
<reference evidence="8" key="14">
    <citation type="submission" date="2023-12" db="EMBL/GenBank/DDBJ databases">
        <authorList>
            <consortium name="FlyBase"/>
        </authorList>
    </citation>
    <scope>NUCLEOTIDE SEQUENCE</scope>
</reference>
<evidence type="ECO:0000256" key="3">
    <source>
        <dbReference type="ARBA" id="ARBA00022529"/>
    </source>
</evidence>
<dbReference type="BioGRID-ORCS" id="43595">
    <property type="hits" value="0 hits in 1 CRISPR screen"/>
</dbReference>
<keyword evidence="3" id="KW-0929">Antimicrobial</keyword>
<evidence type="ECO:0000313" key="9">
    <source>
        <dbReference type="EMBL" id="ANY27354.1"/>
    </source>
</evidence>
<reference evidence="9" key="13">
    <citation type="submission" date="2016-07" db="EMBL/GenBank/DDBJ databases">
        <authorList>
            <person name="Wan K."/>
            <person name="Booth B."/>
            <person name="Spirohn K."/>
            <person name="Hao T."/>
            <person name="Hu Y."/>
            <person name="Calderwood M."/>
            <person name="Hill D."/>
            <person name="Mohr S."/>
            <person name="Vidal M."/>
            <person name="Celniker S."/>
            <person name="Perrimon N."/>
        </authorList>
    </citation>
    <scope>NUCLEOTIDE SEQUENCE</scope>
</reference>
<sequence>MKYFVVLVVLALILAISVGPSDAVFIDILDKVENAIHNAAQVGIGFAKPFEKLINPK</sequence>
<reference evidence="8 11" key="8">
    <citation type="journal article" date="2007" name="Science">
        <title>The Release 5.1 annotation of Drosophila melanogaster heterochromatin.</title>
        <authorList>
            <person name="Smith C.D."/>
            <person name="Shu S."/>
            <person name="Mungall C.J."/>
            <person name="Karpen G.H."/>
        </authorList>
    </citation>
    <scope>NUCLEOTIDE SEQUENCE [LARGE SCALE GENOMIC DNA]</scope>
    <source>
        <strain evidence="11">Berkeley</strain>
    </source>
</reference>
<dbReference type="VEuPathDB" id="VectorBase:FBgn0000094"/>
<dbReference type="Pfam" id="PF00272">
    <property type="entry name" value="Cecropin"/>
    <property type="match status" value="1"/>
</dbReference>
<dbReference type="RefSeq" id="NP_001287605.1">
    <property type="nucleotide sequence ID" value="NM_001300676.1"/>
</dbReference>
<dbReference type="GO" id="GO:0005576">
    <property type="term" value="C:extracellular region"/>
    <property type="evidence" value="ECO:0007669"/>
    <property type="project" value="UniProtKB-SubCell"/>
</dbReference>
<evidence type="ECO:0000256" key="2">
    <source>
        <dbReference type="ARBA" id="ARBA00022525"/>
    </source>
</evidence>
<reference evidence="11" key="2">
    <citation type="journal article" date="2002" name="Genome Biol.">
        <title>Finishing a whole-genome shotgun: release 3 of the Drosophila melanogaster euchromatic genome sequence.</title>
        <authorList>
            <person name="Celniker S.E."/>
            <person name="Wheeler D.A."/>
            <person name="Kronmiller B."/>
            <person name="Carlson J.W."/>
            <person name="Halpern A."/>
            <person name="Patel S."/>
            <person name="Adams M."/>
            <person name="Champe M."/>
            <person name="Dugan S.P."/>
            <person name="Frise E."/>
            <person name="Hodgson A."/>
            <person name="George R.A."/>
            <person name="Hoskins R.A."/>
            <person name="Laverty T."/>
            <person name="Muzny D.M."/>
            <person name="Nelson C.R."/>
            <person name="Pacleb J.M."/>
            <person name="Park S."/>
            <person name="Pfeiffer B.D."/>
            <person name="Richards S."/>
            <person name="Sodergren E.J."/>
            <person name="Svirskas R."/>
            <person name="Tabor P.E."/>
            <person name="Wan K."/>
            <person name="Stapleton M."/>
            <person name="Sutton G.G."/>
            <person name="Venter C."/>
            <person name="Weinstock G."/>
            <person name="Scherer S.E."/>
            <person name="Myers E.W."/>
            <person name="Gibbs R.A."/>
            <person name="Rubin G.M."/>
        </authorList>
    </citation>
    <scope>NUCLEOTIDE SEQUENCE [LARGE SCALE GENOMIC DNA]</scope>
    <source>
        <strain evidence="11">Berkeley</strain>
    </source>
</reference>
<dbReference type="EMBL" id="KX531544">
    <property type="protein sequence ID" value="ANY27354.1"/>
    <property type="molecule type" value="mRNA"/>
</dbReference>
<evidence type="ECO:0000256" key="1">
    <source>
        <dbReference type="ARBA" id="ARBA00004613"/>
    </source>
</evidence>
<evidence type="ECO:0000256" key="5">
    <source>
        <dbReference type="ARBA" id="ARBA00022859"/>
    </source>
</evidence>
<reference evidence="8" key="15">
    <citation type="submission" date="2024-06" db="EMBL/GenBank/DDBJ databases">
        <title>Drosophila melanogaster release 4 sequence.</title>
        <authorList>
            <consortium name="Berkeley Drosophila Genome Project"/>
            <person name="Celniker S."/>
            <person name="Carlson J."/>
            <person name="Wan K."/>
            <person name="Pfeiffer B."/>
            <person name="Frise E."/>
            <person name="George R."/>
            <person name="Hoskins R."/>
            <person name="Stapleton M."/>
            <person name="Pacleb J."/>
            <person name="Park S."/>
            <person name="Svirskas R."/>
            <person name="Smith E."/>
            <person name="Yu C."/>
            <person name="Rubin G."/>
        </authorList>
    </citation>
    <scope>NUCLEOTIDE SEQUENCE</scope>
</reference>
<comment type="subcellular location">
    <subcellularLocation>
        <location evidence="1">Secreted</location>
    </subcellularLocation>
</comment>
<name>A0A0B4LHV6_DROME</name>
<dbReference type="OrthoDB" id="7865560at2759"/>
<dbReference type="GeneID" id="43595"/>
<dbReference type="AlphaFoldDB" id="A0A0B4LHV6"/>
<dbReference type="EMBL" id="AE014297">
    <property type="protein sequence ID" value="AHN57604.1"/>
    <property type="molecule type" value="Genomic_DNA"/>
</dbReference>
<dbReference type="SMR" id="A0A0B4LHV6"/>
<feature type="chain" id="PRO_5015034635" evidence="7">
    <location>
        <begin position="24"/>
        <end position="57"/>
    </location>
</feature>
<dbReference type="InterPro" id="IPR000875">
    <property type="entry name" value="CecC-like"/>
</dbReference>
<reference evidence="8" key="12">
    <citation type="journal article" date="2015" name="Genome Res.">
        <title>The Release 6 reference sequence of the Drosophila melanogaster genome.</title>
        <authorList>
            <person name="Hoskins R.A."/>
            <person name="Carlson J.W."/>
            <person name="Wan K.H."/>
            <person name="Park S."/>
            <person name="Mendez I."/>
            <person name="Galle S.E."/>
            <person name="Booth B.W."/>
            <person name="Pfeiffer B.D."/>
            <person name="George R.A."/>
            <person name="Svirskas R."/>
            <person name="Krzywinski M."/>
            <person name="Schein J."/>
            <person name="Accardo M.C."/>
            <person name="Damia E."/>
            <person name="Messina G."/>
            <person name="Mendez-Lago M."/>
            <person name="de Pablos B."/>
            <person name="Demakova O.V."/>
            <person name="Andreyeva E.N."/>
            <person name="Boldyreva L.V."/>
            <person name="Marra M."/>
            <person name="Carvalho A.B."/>
            <person name="Dimitri P."/>
            <person name="Villasante A."/>
            <person name="Zhimulev I.F."/>
            <person name="Rubin G.M."/>
            <person name="Karpen G.H."/>
            <person name="Celniker S.E."/>
        </authorList>
    </citation>
    <scope>NUCLEOTIDE SEQUENCE</scope>
</reference>
<reference evidence="11" key="3">
    <citation type="journal article" date="2002" name="Genome Biol.">
        <title>Annotation of the Drosophila melanogaster euchromatic genome: a systematic review.</title>
        <authorList>
            <person name="Misra S."/>
            <person name="Crosby M.A."/>
            <person name="Mungall C.J."/>
            <person name="Matthews B.B."/>
            <person name="Campbell K.S."/>
            <person name="Hradecky P."/>
            <person name="Huang Y."/>
            <person name="Kaminker J.S."/>
            <person name="Millburn G.H."/>
            <person name="Prochnik S.E."/>
            <person name="Smith C.D."/>
            <person name="Tupy J.L."/>
            <person name="Whitfied E.J."/>
            <person name="Bayraktaroglu L."/>
            <person name="Berman B.P."/>
            <person name="Bettencourt B.R."/>
            <person name="Celniker S.E."/>
            <person name="de Grey A.D."/>
            <person name="Drysdale R.A."/>
            <person name="Harris N.L."/>
            <person name="Richter J."/>
            <person name="Russo S."/>
            <person name="Schroeder A.J."/>
            <person name="Shu S.Q."/>
            <person name="Stapleton M."/>
            <person name="Yamada C."/>
            <person name="Ashburner M."/>
            <person name="Gelbart W.M."/>
            <person name="Rubin G.M."/>
            <person name="Lewis S.E."/>
        </authorList>
    </citation>
    <scope>GENOME REANNOTATION</scope>
    <source>
        <strain evidence="11">Berkeley</strain>
    </source>
</reference>
<reference evidence="8 11" key="9">
    <citation type="journal article" date="2007" name="Science">
        <title>Sequence finishing and mapping of Drosophila melanogaster heterochromatin.</title>
        <authorList>
            <person name="Hoskins R.A."/>
            <person name="Carlson J.W."/>
            <person name="Kennedy C."/>
            <person name="Acevedo D."/>
            <person name="Evans-Holm M."/>
            <person name="Frise E."/>
            <person name="Wan K.H."/>
            <person name="Park S."/>
            <person name="Mendez-Lago M."/>
            <person name="Rossi F."/>
            <person name="Villasante A."/>
            <person name="Dimitri P."/>
            <person name="Karpen G.H."/>
            <person name="Celniker S.E."/>
        </authorList>
    </citation>
    <scope>NUCLEOTIDE SEQUENCE [LARGE SCALE GENOMIC DNA]</scope>
    <source>
        <strain evidence="11">Berkeley</strain>
    </source>
</reference>
<reference evidence="8 11" key="1">
    <citation type="journal article" date="2000" name="Science">
        <title>The genome sequence of Drosophila melanogaster.</title>
        <authorList>
            <person name="Adams M.D."/>
            <person name="Celniker S.E."/>
            <person name="Holt R.A."/>
            <person name="Evans C.A."/>
            <person name="Gocayne J.D."/>
            <person name="Amanatides P.G."/>
            <person name="Scherer S.E."/>
            <person name="Li P.W."/>
            <person name="Hoskins R.A."/>
            <person name="Galle R.F."/>
            <person name="George R.A."/>
            <person name="Lewis S.E."/>
            <person name="Richards S."/>
            <person name="Ashburner M."/>
            <person name="Henderson S.N."/>
            <person name="Sutton G.G."/>
            <person name="Wortman J.R."/>
            <person name="Yandell M.D."/>
            <person name="Zhang Q."/>
            <person name="Chen L.X."/>
            <person name="Brandon R.C."/>
            <person name="Rogers Y.H."/>
            <person name="Blazej R.G."/>
            <person name="Champe M."/>
            <person name="Pfeiffer B.D."/>
            <person name="Wan K.H."/>
            <person name="Doyle C."/>
            <person name="Baxter E.G."/>
            <person name="Helt G."/>
            <person name="Nelson C.R."/>
            <person name="Gabor G.L."/>
            <person name="Abril J.F."/>
            <person name="Agbayani A."/>
            <person name="An H.J."/>
            <person name="Andrews-Pfannkoch C."/>
            <person name="Baldwin D."/>
            <person name="Ballew R.M."/>
            <person name="Basu A."/>
            <person name="Baxendale J."/>
            <person name="Bayraktaroglu L."/>
            <person name="Beasley E.M."/>
            <person name="Beeson K.Y."/>
            <person name="Benos P.V."/>
            <person name="Berman B.P."/>
            <person name="Bhandari D."/>
            <person name="Bolshakov S."/>
            <person name="Borkova D."/>
            <person name="Botchan M.R."/>
            <person name="Bouck J."/>
            <person name="Brokstein P."/>
            <person name="Brottier P."/>
            <person name="Burtis K.C."/>
            <person name="Busam D.A."/>
            <person name="Butler H."/>
            <person name="Cadieu E."/>
            <person name="Center A."/>
            <person name="Chandra I."/>
            <person name="Cherry J.M."/>
            <person name="Cawley S."/>
            <person name="Dahlke C."/>
            <person name="Davenport L.B."/>
            <person name="Davies P."/>
            <person name="de Pablos B."/>
            <person name="Delcher A."/>
            <person name="Deng Z."/>
            <person name="Mays A.D."/>
            <person name="Dew I."/>
            <person name="Dietz S.M."/>
            <person name="Dodson K."/>
            <person name="Doup L.E."/>
            <person name="Downes M."/>
            <person name="Dugan-Rocha S."/>
            <person name="Dunkov B.C."/>
            <person name="Dunn P."/>
            <person name="Durbin K.J."/>
            <person name="Evangelista C.C."/>
            <person name="Ferraz C."/>
            <person name="Ferriera S."/>
            <person name="Fleischmann W."/>
            <person name="Fosler C."/>
            <person name="Gabrielian A.E."/>
            <person name="Garg N.S."/>
            <person name="Gelbart W.M."/>
            <person name="Glasser K."/>
            <person name="Glodek A."/>
            <person name="Gong F."/>
            <person name="Gorrell J.H."/>
            <person name="Gu Z."/>
            <person name="Guan P."/>
            <person name="Harris M."/>
            <person name="Harris N.L."/>
            <person name="Harvey D."/>
            <person name="Heiman T.J."/>
            <person name="Hernandez J.R."/>
            <person name="Houck J."/>
            <person name="Hostin D."/>
            <person name="Houston K.A."/>
            <person name="Howland T.J."/>
            <person name="Wei M.H."/>
            <person name="Ibegwam C."/>
            <person name="Jalali M."/>
            <person name="Kalush F."/>
            <person name="Karpen G.H."/>
            <person name="Ke Z."/>
            <person name="Kennison J.A."/>
            <person name="Ketchum K.A."/>
            <person name="Kimmel B.E."/>
            <person name="Kodira C.D."/>
            <person name="Kraft C."/>
            <person name="Kravitz S."/>
            <person name="Kulp D."/>
            <person name="Lai Z."/>
            <person name="Lasko P."/>
            <person name="Lei Y."/>
            <person name="Levitsky A.A."/>
            <person name="Li J."/>
            <person name="Li Z."/>
            <person name="Liang Y."/>
            <person name="Lin X."/>
            <person name="Liu X."/>
            <person name="Mattei B."/>
            <person name="McIntosh T.C."/>
            <person name="McLeod M.P."/>
            <person name="McPherson D."/>
            <person name="Merkulov G."/>
            <person name="Milshina N.V."/>
            <person name="Mobarry C."/>
            <person name="Morris J."/>
            <person name="Moshrefi A."/>
            <person name="Mount S.M."/>
            <person name="Moy M."/>
            <person name="Murphy B."/>
            <person name="Murphy L."/>
            <person name="Muzny D.M."/>
            <person name="Nelson D.L."/>
            <person name="Nelson D.R."/>
            <person name="Nelson K.A."/>
            <person name="Nixon K."/>
            <person name="Nusskern D.R."/>
            <person name="Pacleb J.M."/>
            <person name="Palazzolo M."/>
            <person name="Pittman G.S."/>
            <person name="Pan S."/>
            <person name="Pollard J."/>
            <person name="Puri V."/>
            <person name="Reese M.G."/>
            <person name="Reinert K."/>
            <person name="Remington K."/>
            <person name="Saunders R.D."/>
            <person name="Scheeler F."/>
            <person name="Shen H."/>
            <person name="Shue B.C."/>
            <person name="Siden-Kiamos I."/>
            <person name="Simpson M."/>
            <person name="Skupski M.P."/>
            <person name="Smith T."/>
            <person name="Spier E."/>
            <person name="Spradling A.C."/>
            <person name="Stapleton M."/>
            <person name="Strong R."/>
            <person name="Sun E."/>
            <person name="Svirskas R."/>
            <person name="Tector C."/>
            <person name="Turner R."/>
            <person name="Venter E."/>
            <person name="Wang A.H."/>
            <person name="Wang X."/>
            <person name="Wang Z.Y."/>
            <person name="Wassarman D.A."/>
            <person name="Weinstock G.M."/>
            <person name="Weissenbach J."/>
            <person name="Williams S.M."/>
            <person name="WoodageT"/>
            <person name="Worley K.C."/>
            <person name="Wu D."/>
            <person name="Yang S."/>
            <person name="Yao Q.A."/>
            <person name="Ye J."/>
            <person name="Yeh R.F."/>
            <person name="Zaveri J.S."/>
            <person name="Zhan M."/>
            <person name="Zhang G."/>
            <person name="Zhao Q."/>
            <person name="Zheng L."/>
            <person name="Zheng X.H."/>
            <person name="Zhong F.N."/>
            <person name="Zhong W."/>
            <person name="Zhou X."/>
            <person name="Zhu S."/>
            <person name="Zhu X."/>
            <person name="Smith H.O."/>
            <person name="Gibbs R.A."/>
            <person name="Myers E.W."/>
            <person name="Rubin G.M."/>
            <person name="Venter J.C."/>
        </authorList>
    </citation>
    <scope>NUCLEOTIDE SEQUENCE [LARGE SCALE GENOMIC DNA]</scope>
    <source>
        <strain evidence="11">Berkeley</strain>
    </source>
</reference>
<dbReference type="GO" id="GO:0045087">
    <property type="term" value="P:innate immune response"/>
    <property type="evidence" value="ECO:0007669"/>
    <property type="project" value="UniProtKB-KW"/>
</dbReference>
<protein>
    <submittedName>
        <fullName evidence="8">Andropin, isoform B</fullName>
    </submittedName>
    <submittedName>
        <fullName evidence="9">GEO10325p1</fullName>
    </submittedName>
</protein>
<organism evidence="8 11">
    <name type="scientific">Drosophila melanogaster</name>
    <name type="common">Fruit fly</name>
    <dbReference type="NCBI Taxonomy" id="7227"/>
    <lineage>
        <taxon>Eukaryota</taxon>
        <taxon>Metazoa</taxon>
        <taxon>Ecdysozoa</taxon>
        <taxon>Arthropoda</taxon>
        <taxon>Hexapoda</taxon>
        <taxon>Insecta</taxon>
        <taxon>Pterygota</taxon>
        <taxon>Neoptera</taxon>
        <taxon>Endopterygota</taxon>
        <taxon>Diptera</taxon>
        <taxon>Brachycera</taxon>
        <taxon>Muscomorpha</taxon>
        <taxon>Ephydroidea</taxon>
        <taxon>Drosophilidae</taxon>
        <taxon>Drosophila</taxon>
        <taxon>Sophophora</taxon>
    </lineage>
</organism>
<reference evidence="8" key="11">
    <citation type="journal article" date="2015" name="G3 (Bethesda)">
        <title>Gene Model Annotations for Drosophila melanogaster: The Rule-Benders.</title>
        <authorList>
            <consortium name="FlyBase Consortium"/>
            <person name="Crosby M.A."/>
            <person name="Gramates L.S."/>
            <person name="Dos Santos G."/>
            <person name="Matthews B.B."/>
            <person name="St Pierre S.E."/>
            <person name="Zhou P."/>
            <person name="Schroeder A.J."/>
            <person name="Falls K."/>
            <person name="Emmert D.B."/>
            <person name="Russo S.M."/>
            <person name="Gelbart W.M."/>
            <person name="null"/>
        </authorList>
    </citation>
    <scope>NUCLEOTIDE SEQUENCE</scope>
</reference>
<evidence type="ECO:0000313" key="8">
    <source>
        <dbReference type="EMBL" id="AHN57604.1"/>
    </source>
</evidence>
<dbReference type="AGR" id="FB:FBgn0000094"/>
<keyword evidence="2" id="KW-0964">Secreted</keyword>